<evidence type="ECO:0000256" key="8">
    <source>
        <dbReference type="ARBA" id="ARBA00023224"/>
    </source>
</evidence>
<evidence type="ECO:0000256" key="5">
    <source>
        <dbReference type="ARBA" id="ARBA00023040"/>
    </source>
</evidence>
<evidence type="ECO:0000256" key="2">
    <source>
        <dbReference type="ARBA" id="ARBA00022475"/>
    </source>
</evidence>
<evidence type="ECO:0000256" key="6">
    <source>
        <dbReference type="ARBA" id="ARBA00023136"/>
    </source>
</evidence>
<dbReference type="PANTHER" id="PTHR24249:SF372">
    <property type="entry name" value="G-PROTEIN COUPLED RECEPTORS FAMILY 1 PROFILE DOMAIN-CONTAINING PROTEIN"/>
    <property type="match status" value="1"/>
</dbReference>
<dbReference type="Proteomes" id="UP000695022">
    <property type="component" value="Unplaced"/>
</dbReference>
<dbReference type="RefSeq" id="XP_014679324.1">
    <property type="nucleotide sequence ID" value="XM_014823838.1"/>
</dbReference>
<evidence type="ECO:0000259" key="10">
    <source>
        <dbReference type="PROSITE" id="PS50262"/>
    </source>
</evidence>
<sequence length="163" mass="17752">MLAISRYPALQNYGYYILASLAACDCLYGIQFVLTEGEIWWAAGYAHAHRCSLWKAFMALLDAYLSSCSFLHLLAVAMEKYVAILHPMAYPRLLTARRLAAGVAATWLLAGAYVGVIVVGSAPCALFSGKGGVHHVMKAVAIYVVPGVALFALYYLIWRAMAL</sequence>
<keyword evidence="8" id="KW-0807">Transducer</keyword>
<dbReference type="PROSITE" id="PS50262">
    <property type="entry name" value="G_PROTEIN_RECEP_F1_2"/>
    <property type="match status" value="1"/>
</dbReference>
<keyword evidence="11" id="KW-1185">Reference proteome</keyword>
<evidence type="ECO:0000313" key="11">
    <source>
        <dbReference type="Proteomes" id="UP000695022"/>
    </source>
</evidence>
<evidence type="ECO:0000256" key="4">
    <source>
        <dbReference type="ARBA" id="ARBA00022989"/>
    </source>
</evidence>
<dbReference type="GeneID" id="106819185"/>
<keyword evidence="4 9" id="KW-1133">Transmembrane helix</keyword>
<keyword evidence="5" id="KW-0297">G-protein coupled receptor</keyword>
<organism evidence="11 12">
    <name type="scientific">Priapulus caudatus</name>
    <name type="common">Priapulid worm</name>
    <dbReference type="NCBI Taxonomy" id="37621"/>
    <lineage>
        <taxon>Eukaryota</taxon>
        <taxon>Metazoa</taxon>
        <taxon>Ecdysozoa</taxon>
        <taxon>Scalidophora</taxon>
        <taxon>Priapulida</taxon>
        <taxon>Priapulimorpha</taxon>
        <taxon>Priapulimorphida</taxon>
        <taxon>Priapulidae</taxon>
        <taxon>Priapulus</taxon>
    </lineage>
</organism>
<proteinExistence type="predicted"/>
<keyword evidence="2" id="KW-1003">Cell membrane</keyword>
<keyword evidence="3 9" id="KW-0812">Transmembrane</keyword>
<dbReference type="SUPFAM" id="SSF81321">
    <property type="entry name" value="Family A G protein-coupled receptor-like"/>
    <property type="match status" value="1"/>
</dbReference>
<feature type="transmembrane region" description="Helical" evidence="9">
    <location>
        <begin position="99"/>
        <end position="120"/>
    </location>
</feature>
<keyword evidence="7" id="KW-0675">Receptor</keyword>
<feature type="domain" description="G-protein coupled receptors family 1 profile" evidence="10">
    <location>
        <begin position="1"/>
        <end position="163"/>
    </location>
</feature>
<feature type="transmembrane region" description="Helical" evidence="9">
    <location>
        <begin position="12"/>
        <end position="34"/>
    </location>
</feature>
<reference evidence="12" key="1">
    <citation type="submission" date="2025-08" db="UniProtKB">
        <authorList>
            <consortium name="RefSeq"/>
        </authorList>
    </citation>
    <scope>IDENTIFICATION</scope>
</reference>
<name>A0ABM1F4F3_PRICU</name>
<dbReference type="PRINTS" id="PR00237">
    <property type="entry name" value="GPCRRHODOPSN"/>
</dbReference>
<gene>
    <name evidence="12" type="primary">LOC106819185</name>
</gene>
<dbReference type="PANTHER" id="PTHR24249">
    <property type="entry name" value="HISTAMINE RECEPTOR-RELATED G-PROTEIN COUPLED RECEPTOR"/>
    <property type="match status" value="1"/>
</dbReference>
<dbReference type="Pfam" id="PF00001">
    <property type="entry name" value="7tm_1"/>
    <property type="match status" value="1"/>
</dbReference>
<evidence type="ECO:0000256" key="7">
    <source>
        <dbReference type="ARBA" id="ARBA00023170"/>
    </source>
</evidence>
<feature type="transmembrane region" description="Helical" evidence="9">
    <location>
        <begin position="140"/>
        <end position="158"/>
    </location>
</feature>
<evidence type="ECO:0000313" key="12">
    <source>
        <dbReference type="RefSeq" id="XP_014679324.1"/>
    </source>
</evidence>
<dbReference type="PROSITE" id="PS51257">
    <property type="entry name" value="PROKAR_LIPOPROTEIN"/>
    <property type="match status" value="1"/>
</dbReference>
<evidence type="ECO:0000256" key="9">
    <source>
        <dbReference type="SAM" id="Phobius"/>
    </source>
</evidence>
<dbReference type="Gene3D" id="1.20.1070.10">
    <property type="entry name" value="Rhodopsin 7-helix transmembrane proteins"/>
    <property type="match status" value="1"/>
</dbReference>
<evidence type="ECO:0000256" key="1">
    <source>
        <dbReference type="ARBA" id="ARBA00004651"/>
    </source>
</evidence>
<comment type="subcellular location">
    <subcellularLocation>
        <location evidence="1">Cell membrane</location>
        <topology evidence="1">Multi-pass membrane protein</topology>
    </subcellularLocation>
</comment>
<evidence type="ECO:0000256" key="3">
    <source>
        <dbReference type="ARBA" id="ARBA00022692"/>
    </source>
</evidence>
<dbReference type="InterPro" id="IPR050569">
    <property type="entry name" value="TAAR"/>
</dbReference>
<accession>A0ABM1F4F3</accession>
<protein>
    <submittedName>
        <fullName evidence="12">Dopamine receptor 2-like</fullName>
    </submittedName>
</protein>
<dbReference type="InterPro" id="IPR000276">
    <property type="entry name" value="GPCR_Rhodpsn"/>
</dbReference>
<dbReference type="InterPro" id="IPR017452">
    <property type="entry name" value="GPCR_Rhodpsn_7TM"/>
</dbReference>
<keyword evidence="6 9" id="KW-0472">Membrane</keyword>
<feature type="transmembrane region" description="Helical" evidence="9">
    <location>
        <begin position="54"/>
        <end position="78"/>
    </location>
</feature>